<keyword evidence="2" id="KW-1185">Reference proteome</keyword>
<dbReference type="Proteomes" id="UP001148662">
    <property type="component" value="Unassembled WGS sequence"/>
</dbReference>
<accession>A0ACC1T9D0</accession>
<gene>
    <name evidence="1" type="ORF">NM688_g2099</name>
</gene>
<protein>
    <submittedName>
        <fullName evidence="1">Uncharacterized protein</fullName>
    </submittedName>
</protein>
<evidence type="ECO:0000313" key="2">
    <source>
        <dbReference type="Proteomes" id="UP001148662"/>
    </source>
</evidence>
<dbReference type="EMBL" id="JANHOG010000253">
    <property type="protein sequence ID" value="KAJ3556307.1"/>
    <property type="molecule type" value="Genomic_DNA"/>
</dbReference>
<name>A0ACC1T9D0_9APHY</name>
<evidence type="ECO:0000313" key="1">
    <source>
        <dbReference type="EMBL" id="KAJ3556307.1"/>
    </source>
</evidence>
<organism evidence="1 2">
    <name type="scientific">Phlebia brevispora</name>
    <dbReference type="NCBI Taxonomy" id="194682"/>
    <lineage>
        <taxon>Eukaryota</taxon>
        <taxon>Fungi</taxon>
        <taxon>Dikarya</taxon>
        <taxon>Basidiomycota</taxon>
        <taxon>Agaricomycotina</taxon>
        <taxon>Agaricomycetes</taxon>
        <taxon>Polyporales</taxon>
        <taxon>Meruliaceae</taxon>
        <taxon>Phlebia</taxon>
    </lineage>
</organism>
<sequence length="694" mass="78342">MGSDASDTEKDYGPPQRLKTVHGTAFGVPTQFFLDAVLPPLHTDINLDKLIDSGAFRFATTMQGKLWGYSKKSPSGIHGKDVAKSFESLQRGIWAIVKAVAKFKPTVVFRHNTDGARAADFESRTEDSLPDAFFSLTQCMAKRTRWTDTAVVGEYRRENREDDVEENNRKIAQSLAGCMRNDPRRRFVYGFTAEDANMRLWYCDRTQIVFSTAFNFVHDFHTLAHFVLSISFAELCELGWDPTMSPVLSSTPTQYDITVRSENGELTVYRTLELLSDGNAETLLSRGTRVWKAVKLVDGEPTGDPVALKDVWVDSSRAYEGDVLSDFFSTDFASKEVENEDIQKHFITMQTHGAVFAAGRRDRTPSFFVSTVGSPDPDPGVPTETQTGTGVHVPTVRKRQPVLQPLIHYRIVFTEVGDALSDATTLHAAFSALADAVQGLFAMHKSGWVHRDLSTGNILIVGGVGKISDLEYATDDDVEKIVGETKGTAYFRATEVDSGFYMALPERKREKRALPSMHDIATGRLTFREACAKLPPSPISEPQPMPPRLRYHPLHDLESLWWLAVYFVVCRELELPHQGEILDSDTQYRRQVLAHDWFYGGNSRFHAFRIAHYFRDNMSCLHRCITDKRAVKISIADILEDVRRLLNDAYSDVEKAVEHIDSGVSDKLYDDILLRFKLVAKISKKLDIRLHRRR</sequence>
<proteinExistence type="predicted"/>
<comment type="caution">
    <text evidence="1">The sequence shown here is derived from an EMBL/GenBank/DDBJ whole genome shotgun (WGS) entry which is preliminary data.</text>
</comment>
<reference evidence="1" key="1">
    <citation type="submission" date="2022-07" db="EMBL/GenBank/DDBJ databases">
        <title>Genome Sequence of Phlebia brevispora.</title>
        <authorList>
            <person name="Buettner E."/>
        </authorList>
    </citation>
    <scope>NUCLEOTIDE SEQUENCE</scope>
    <source>
        <strain evidence="1">MPL23</strain>
    </source>
</reference>